<evidence type="ECO:0000259" key="1">
    <source>
        <dbReference type="Pfam" id="PF09537"/>
    </source>
</evidence>
<dbReference type="Proteomes" id="UP000651050">
    <property type="component" value="Unassembled WGS sequence"/>
</dbReference>
<keyword evidence="3" id="KW-1185">Reference proteome</keyword>
<reference evidence="2" key="1">
    <citation type="submission" date="2020-11" db="EMBL/GenBank/DDBJ databases">
        <title>Bacterial whole genome sequence for Caenimonas sp. DR4.4.</title>
        <authorList>
            <person name="Le V."/>
            <person name="Ko S.-R."/>
            <person name="Ahn C.-Y."/>
            <person name="Oh H.-M."/>
        </authorList>
    </citation>
    <scope>NUCLEOTIDE SEQUENCE</scope>
    <source>
        <strain evidence="2">DR4.4</strain>
    </source>
</reference>
<dbReference type="AlphaFoldDB" id="A0A931MIP9"/>
<dbReference type="Pfam" id="PF09537">
    <property type="entry name" value="DUF2383"/>
    <property type="match status" value="1"/>
</dbReference>
<organism evidence="2 3">
    <name type="scientific">Caenimonas aquaedulcis</name>
    <dbReference type="NCBI Taxonomy" id="2793270"/>
    <lineage>
        <taxon>Bacteria</taxon>
        <taxon>Pseudomonadati</taxon>
        <taxon>Pseudomonadota</taxon>
        <taxon>Betaproteobacteria</taxon>
        <taxon>Burkholderiales</taxon>
        <taxon>Comamonadaceae</taxon>
        <taxon>Caenimonas</taxon>
    </lineage>
</organism>
<feature type="domain" description="DUF2383" evidence="1">
    <location>
        <begin position="117"/>
        <end position="227"/>
    </location>
</feature>
<comment type="caution">
    <text evidence="2">The sequence shown here is derived from an EMBL/GenBank/DDBJ whole genome shotgun (WGS) entry which is preliminary data.</text>
</comment>
<dbReference type="EMBL" id="JADWYS010000001">
    <property type="protein sequence ID" value="MBG9390376.1"/>
    <property type="molecule type" value="Genomic_DNA"/>
</dbReference>
<evidence type="ECO:0000313" key="2">
    <source>
        <dbReference type="EMBL" id="MBG9390376.1"/>
    </source>
</evidence>
<dbReference type="NCBIfam" id="TIGR02284">
    <property type="entry name" value="PA2169 family four-helix-bundle protein"/>
    <property type="match status" value="1"/>
</dbReference>
<dbReference type="InterPro" id="IPR011971">
    <property type="entry name" value="CHP02284"/>
</dbReference>
<evidence type="ECO:0000313" key="3">
    <source>
        <dbReference type="Proteomes" id="UP000651050"/>
    </source>
</evidence>
<name>A0A931MIP9_9BURK</name>
<dbReference type="InterPro" id="IPR019052">
    <property type="entry name" value="DUF2383"/>
</dbReference>
<gene>
    <name evidence="2" type="ORF">I5803_20265</name>
</gene>
<dbReference type="InterPro" id="IPR012347">
    <property type="entry name" value="Ferritin-like"/>
</dbReference>
<dbReference type="Gene3D" id="1.20.1260.10">
    <property type="match status" value="1"/>
</dbReference>
<sequence>MAKENSDHAGLPAGVFTGIPQAEADYWRGTYEEEPYFEPKLGFHDYLPAYELGWQGHVAYGGDFHSAQRLLANDWELRKSVSKLTWAEALPAVRAAWQRAQYADSFRTDGSATRDTVLATLAELLRHARDGEGGFAEAAENARTQTLATLFERCAASCSRAAAQLEREIVARGGTADPSEEVTIADAAQRAWKQLRGFFGGATDEKMLEECERGEDEALERYRRALTENLPVGVHALLQDQYERAKRNHDMLGTMRERAVASSAALQETVAVVAN</sequence>
<protein>
    <submittedName>
        <fullName evidence="2">PA2169 family four-helix-bundle protein</fullName>
    </submittedName>
</protein>
<proteinExistence type="predicted"/>
<accession>A0A931MIP9</accession>
<dbReference type="RefSeq" id="WP_196988117.1">
    <property type="nucleotide sequence ID" value="NZ_JADWYS010000001.1"/>
</dbReference>